<dbReference type="AlphaFoldDB" id="A0A0C2WQ09"/>
<evidence type="ECO:0000256" key="1">
    <source>
        <dbReference type="SAM" id="MobiDB-lite"/>
    </source>
</evidence>
<evidence type="ECO:0000313" key="4">
    <source>
        <dbReference type="Proteomes" id="UP000054549"/>
    </source>
</evidence>
<feature type="compositionally biased region" description="Basic residues" evidence="1">
    <location>
        <begin position="149"/>
        <end position="171"/>
    </location>
</feature>
<evidence type="ECO:0000313" key="3">
    <source>
        <dbReference type="EMBL" id="KIL58801.1"/>
    </source>
</evidence>
<feature type="region of interest" description="Disordered" evidence="1">
    <location>
        <begin position="149"/>
        <end position="247"/>
    </location>
</feature>
<feature type="compositionally biased region" description="Pro residues" evidence="1">
    <location>
        <begin position="172"/>
        <end position="210"/>
    </location>
</feature>
<dbReference type="EMBL" id="KN818329">
    <property type="protein sequence ID" value="KIL58801.1"/>
    <property type="molecule type" value="Genomic_DNA"/>
</dbReference>
<accession>A0A0C2WQ09</accession>
<reference evidence="3 4" key="1">
    <citation type="submission" date="2014-04" db="EMBL/GenBank/DDBJ databases">
        <title>Evolutionary Origins and Diversification of the Mycorrhizal Mutualists.</title>
        <authorList>
            <consortium name="DOE Joint Genome Institute"/>
            <consortium name="Mycorrhizal Genomics Consortium"/>
            <person name="Kohler A."/>
            <person name="Kuo A."/>
            <person name="Nagy L.G."/>
            <person name="Floudas D."/>
            <person name="Copeland A."/>
            <person name="Barry K.W."/>
            <person name="Cichocki N."/>
            <person name="Veneault-Fourrey C."/>
            <person name="LaButti K."/>
            <person name="Lindquist E.A."/>
            <person name="Lipzen A."/>
            <person name="Lundell T."/>
            <person name="Morin E."/>
            <person name="Murat C."/>
            <person name="Riley R."/>
            <person name="Ohm R."/>
            <person name="Sun H."/>
            <person name="Tunlid A."/>
            <person name="Henrissat B."/>
            <person name="Grigoriev I.V."/>
            <person name="Hibbett D.S."/>
            <person name="Martin F."/>
        </authorList>
    </citation>
    <scope>NUCLEOTIDE SEQUENCE [LARGE SCALE GENOMIC DNA]</scope>
    <source>
        <strain evidence="3 4">Koide BX008</strain>
    </source>
</reference>
<dbReference type="InParanoid" id="A0A0C2WQ09"/>
<feature type="chain" id="PRO_5002158311" evidence="2">
    <location>
        <begin position="19"/>
        <end position="247"/>
    </location>
</feature>
<organism evidence="3 4">
    <name type="scientific">Amanita muscaria (strain Koide BX008)</name>
    <dbReference type="NCBI Taxonomy" id="946122"/>
    <lineage>
        <taxon>Eukaryota</taxon>
        <taxon>Fungi</taxon>
        <taxon>Dikarya</taxon>
        <taxon>Basidiomycota</taxon>
        <taxon>Agaricomycotina</taxon>
        <taxon>Agaricomycetes</taxon>
        <taxon>Agaricomycetidae</taxon>
        <taxon>Agaricales</taxon>
        <taxon>Pluteineae</taxon>
        <taxon>Amanitaceae</taxon>
        <taxon>Amanita</taxon>
    </lineage>
</organism>
<proteinExistence type="predicted"/>
<keyword evidence="4" id="KW-1185">Reference proteome</keyword>
<name>A0A0C2WQ09_AMAMK</name>
<sequence length="247" mass="27106">MIHERYLLSVVALDLAWSLLPVTKNTSQTGVYLFGFNLPAGRPTIKSYNAVHHLSWTHCHDLSVAINKSRPLHKYPRTIVMLSLELASQSPVHNCVVLSLIMKLSICLTVALTALSVAAAPSLSSPVHLQERGKFGAVASLVKAGSKVKIPHHVRLPPKRPHGRPAPHRPSPKPSHPAPHRPPPGHRPPVRLPPQKPKSRPAPPPPPPSNSDPFSGLDGMFNDAASQNEPHFNLGSILRRNRDYDQW</sequence>
<dbReference type="Proteomes" id="UP000054549">
    <property type="component" value="Unassembled WGS sequence"/>
</dbReference>
<gene>
    <name evidence="3" type="ORF">M378DRAFT_292776</name>
</gene>
<evidence type="ECO:0000256" key="2">
    <source>
        <dbReference type="SAM" id="SignalP"/>
    </source>
</evidence>
<protein>
    <submittedName>
        <fullName evidence="3">Uncharacterized protein</fullName>
    </submittedName>
</protein>
<dbReference type="HOGENOM" id="CLU_1124278_0_0_1"/>
<keyword evidence="2" id="KW-0732">Signal</keyword>
<feature type="signal peptide" evidence="2">
    <location>
        <begin position="1"/>
        <end position="18"/>
    </location>
</feature>